<keyword evidence="5 6" id="KW-0472">Membrane</keyword>
<dbReference type="Proteomes" id="UP001165652">
    <property type="component" value="Unassembled WGS sequence"/>
</dbReference>
<evidence type="ECO:0000256" key="2">
    <source>
        <dbReference type="ARBA" id="ARBA00022475"/>
    </source>
</evidence>
<dbReference type="RefSeq" id="WP_272779891.1">
    <property type="nucleotide sequence ID" value="NZ_JAQQLI010000059.1"/>
</dbReference>
<comment type="subcellular location">
    <subcellularLocation>
        <location evidence="1">Cell membrane</location>
        <topology evidence="1">Multi-pass membrane protein</topology>
    </subcellularLocation>
</comment>
<evidence type="ECO:0000256" key="6">
    <source>
        <dbReference type="SAM" id="Phobius"/>
    </source>
</evidence>
<feature type="transmembrane region" description="Helical" evidence="6">
    <location>
        <begin position="157"/>
        <end position="175"/>
    </location>
</feature>
<keyword evidence="2" id="KW-1003">Cell membrane</keyword>
<evidence type="ECO:0000256" key="5">
    <source>
        <dbReference type="ARBA" id="ARBA00023136"/>
    </source>
</evidence>
<comment type="caution">
    <text evidence="7">The sequence shown here is derived from an EMBL/GenBank/DDBJ whole genome shotgun (WGS) entry which is preliminary data.</text>
</comment>
<dbReference type="PANTHER" id="PTHR30482:SF17">
    <property type="entry name" value="ABC TRANSPORTER ATP-BINDING PROTEIN"/>
    <property type="match status" value="1"/>
</dbReference>
<dbReference type="PANTHER" id="PTHR30482">
    <property type="entry name" value="HIGH-AFFINITY BRANCHED-CHAIN AMINO ACID TRANSPORT SYSTEM PERMEASE"/>
    <property type="match status" value="1"/>
</dbReference>
<dbReference type="InterPro" id="IPR043428">
    <property type="entry name" value="LivM-like"/>
</dbReference>
<dbReference type="CDD" id="cd06581">
    <property type="entry name" value="TM_PBP1_LivM_like"/>
    <property type="match status" value="1"/>
</dbReference>
<keyword evidence="4 6" id="KW-1133">Transmembrane helix</keyword>
<feature type="transmembrane region" description="Helical" evidence="6">
    <location>
        <begin position="279"/>
        <end position="299"/>
    </location>
</feature>
<name>A0ABT5JHI7_RHOTP</name>
<dbReference type="Pfam" id="PF02653">
    <property type="entry name" value="BPD_transp_2"/>
    <property type="match status" value="1"/>
</dbReference>
<evidence type="ECO:0000256" key="3">
    <source>
        <dbReference type="ARBA" id="ARBA00022692"/>
    </source>
</evidence>
<feature type="transmembrane region" description="Helical" evidence="6">
    <location>
        <begin position="58"/>
        <end position="74"/>
    </location>
</feature>
<accession>A0ABT5JHI7</accession>
<reference evidence="7" key="2">
    <citation type="submission" date="2023-02" db="EMBL/GenBank/DDBJ databases">
        <authorList>
            <person name="Rayyan A."/>
            <person name="Meyer T."/>
            <person name="Kyndt J.A."/>
        </authorList>
    </citation>
    <scope>NUCLEOTIDE SEQUENCE</scope>
    <source>
        <strain evidence="7">DSM 9987</strain>
    </source>
</reference>
<feature type="transmembrane region" description="Helical" evidence="6">
    <location>
        <begin position="244"/>
        <end position="267"/>
    </location>
</feature>
<organism evidence="7 8">
    <name type="scientific">Rhodoplanes tepidamans</name>
    <name type="common">Rhodoplanes cryptolactis</name>
    <dbReference type="NCBI Taxonomy" id="200616"/>
    <lineage>
        <taxon>Bacteria</taxon>
        <taxon>Pseudomonadati</taxon>
        <taxon>Pseudomonadota</taxon>
        <taxon>Alphaproteobacteria</taxon>
        <taxon>Hyphomicrobiales</taxon>
        <taxon>Nitrobacteraceae</taxon>
        <taxon>Rhodoplanes</taxon>
    </lineage>
</organism>
<evidence type="ECO:0000256" key="4">
    <source>
        <dbReference type="ARBA" id="ARBA00022989"/>
    </source>
</evidence>
<feature type="transmembrane region" description="Helical" evidence="6">
    <location>
        <begin position="107"/>
        <end position="127"/>
    </location>
</feature>
<evidence type="ECO:0000313" key="8">
    <source>
        <dbReference type="Proteomes" id="UP001165652"/>
    </source>
</evidence>
<feature type="transmembrane region" description="Helical" evidence="6">
    <location>
        <begin position="202"/>
        <end position="224"/>
    </location>
</feature>
<reference evidence="7" key="1">
    <citation type="journal article" date="2023" name="Microbiol Resour">
        <title>Genome Sequences of Rhodoplanes serenus and Two Thermotolerant Strains, Rhodoplanes tepidamans and 'Rhodoplanes cryptolactis,' Further Refine the Genus.</title>
        <authorList>
            <person name="Rayyan A.A."/>
            <person name="Kyndt J.A."/>
        </authorList>
    </citation>
    <scope>NUCLEOTIDE SEQUENCE</scope>
    <source>
        <strain evidence="7">DSM 9987</strain>
    </source>
</reference>
<dbReference type="InterPro" id="IPR001851">
    <property type="entry name" value="ABC_transp_permease"/>
</dbReference>
<dbReference type="EMBL" id="JAQQLI010000059">
    <property type="protein sequence ID" value="MDC7789062.1"/>
    <property type="molecule type" value="Genomic_DNA"/>
</dbReference>
<gene>
    <name evidence="7" type="ORF">PQJ73_25560</name>
</gene>
<evidence type="ECO:0000313" key="7">
    <source>
        <dbReference type="EMBL" id="MDC7789062.1"/>
    </source>
</evidence>
<feature type="transmembrane region" description="Helical" evidence="6">
    <location>
        <begin position="7"/>
        <end position="26"/>
    </location>
</feature>
<keyword evidence="3 6" id="KW-0812">Transmembrane</keyword>
<feature type="transmembrane region" description="Helical" evidence="6">
    <location>
        <begin position="32"/>
        <end position="51"/>
    </location>
</feature>
<protein>
    <submittedName>
        <fullName evidence="7">Branched-chain amino acid ABC transporter permease</fullName>
    </submittedName>
</protein>
<keyword evidence="8" id="KW-1185">Reference proteome</keyword>
<feature type="transmembrane region" description="Helical" evidence="6">
    <location>
        <begin position="80"/>
        <end position="100"/>
    </location>
</feature>
<sequence length="329" mass="35961">MSVLRWWSGLLVAFGLLVLLRIFLPLPFNNEIIIFSIYVIGCNYLLGRVGFISFGQPAYLAVGAYGTAFYLYYFGGNPYVGILVGIVSGIVVSALVGPLFVRLRSDYFALVNLALAVIIFFLMQKVLASVTFGDNGLELLTKMDVTPILDISRPDQFWVFAFVSAFGVWALYKYLDDSVFGACCLAAKANEDKLRFLGYSNYGIRLMAFVVANTTTAFAGALYAVHQGLVSPEMSSPARAADPVVVTILGGVGTLYGPLVGSIAFVGMKDLISKVFGHWELIVGFLLVFVMLAGERGIWGSLEPLLRRWILRQRETDKPVVADAGVKAR</sequence>
<evidence type="ECO:0000256" key="1">
    <source>
        <dbReference type="ARBA" id="ARBA00004651"/>
    </source>
</evidence>
<proteinExistence type="predicted"/>